<keyword evidence="2" id="KW-1185">Reference proteome</keyword>
<gene>
    <name evidence="1" type="ORF">SAMD00020551_2151</name>
</gene>
<dbReference type="EMBL" id="BASE01000044">
    <property type="protein sequence ID" value="GAM14004.1"/>
    <property type="molecule type" value="Genomic_DNA"/>
</dbReference>
<reference evidence="1 2" key="1">
    <citation type="submission" date="2013-06" db="EMBL/GenBank/DDBJ databases">
        <title>Whole genome shotgun sequence of Bacillus selenatarsenatis SF-1.</title>
        <authorList>
            <person name="Kuroda M."/>
            <person name="Sei K."/>
            <person name="Yamashita M."/>
            <person name="Ike M."/>
        </authorList>
    </citation>
    <scope>NUCLEOTIDE SEQUENCE [LARGE SCALE GENOMIC DNA]</scope>
    <source>
        <strain evidence="1 2">SF-1</strain>
    </source>
</reference>
<protein>
    <submittedName>
        <fullName evidence="1">Uncharacterized protein</fullName>
    </submittedName>
</protein>
<dbReference type="AlphaFoldDB" id="A0A0A8X430"/>
<accession>A0A0A8X430</accession>
<name>A0A0A8X430_MESS1</name>
<organism evidence="1 2">
    <name type="scientific">Mesobacillus selenatarsenatis (strain DSM 18680 / JCM 14380 / FERM P-15431 / SF-1)</name>
    <dbReference type="NCBI Taxonomy" id="1321606"/>
    <lineage>
        <taxon>Bacteria</taxon>
        <taxon>Bacillati</taxon>
        <taxon>Bacillota</taxon>
        <taxon>Bacilli</taxon>
        <taxon>Bacillales</taxon>
        <taxon>Bacillaceae</taxon>
        <taxon>Mesobacillus</taxon>
    </lineage>
</organism>
<sequence length="41" mass="4495">MENELMLALIVFGASEACDKDMDVLENGRPIKPISPFSPSE</sequence>
<evidence type="ECO:0000313" key="2">
    <source>
        <dbReference type="Proteomes" id="UP000031014"/>
    </source>
</evidence>
<evidence type="ECO:0000313" key="1">
    <source>
        <dbReference type="EMBL" id="GAM14004.1"/>
    </source>
</evidence>
<comment type="caution">
    <text evidence="1">The sequence shown here is derived from an EMBL/GenBank/DDBJ whole genome shotgun (WGS) entry which is preliminary data.</text>
</comment>
<dbReference type="Proteomes" id="UP000031014">
    <property type="component" value="Unassembled WGS sequence"/>
</dbReference>
<proteinExistence type="predicted"/>